<reference evidence="4" key="1">
    <citation type="journal article" date="2019" name="Int. J. Syst. Evol. Microbiol.">
        <title>The Global Catalogue of Microorganisms (GCM) 10K type strain sequencing project: providing services to taxonomists for standard genome sequencing and annotation.</title>
        <authorList>
            <consortium name="The Broad Institute Genomics Platform"/>
            <consortium name="The Broad Institute Genome Sequencing Center for Infectious Disease"/>
            <person name="Wu L."/>
            <person name="Ma J."/>
        </authorList>
    </citation>
    <scope>NUCLEOTIDE SEQUENCE [LARGE SCALE GENOMIC DNA]</scope>
    <source>
        <strain evidence="4">CCM 8691</strain>
    </source>
</reference>
<proteinExistence type="predicted"/>
<organism evidence="3 4">
    <name type="scientific">Pedobacter lithocola</name>
    <dbReference type="NCBI Taxonomy" id="1908239"/>
    <lineage>
        <taxon>Bacteria</taxon>
        <taxon>Pseudomonadati</taxon>
        <taxon>Bacteroidota</taxon>
        <taxon>Sphingobacteriia</taxon>
        <taxon>Sphingobacteriales</taxon>
        <taxon>Sphingobacteriaceae</taxon>
        <taxon>Pedobacter</taxon>
    </lineage>
</organism>
<dbReference type="Proteomes" id="UP001595789">
    <property type="component" value="Unassembled WGS sequence"/>
</dbReference>
<dbReference type="RefSeq" id="WP_378980738.1">
    <property type="nucleotide sequence ID" value="NZ_JBHSBW010000001.1"/>
</dbReference>
<sequence length="151" mass="17356">MLGNDIVDLTLAKVQSNWKRKGYLDKIFTDDEQNNILKSNNPDLMVWIFWSMKEAAYKIHNRKTGIRNFAPKSLSCTIHSSTYGEVNVEGDLYFTKTEISLKYIHSVSSPVFSHLDKITINIYEAPDNVFDYKSTEPGCVSHHGRYLALVY</sequence>
<evidence type="ECO:0000256" key="1">
    <source>
        <dbReference type="ARBA" id="ARBA00022679"/>
    </source>
</evidence>
<dbReference type="Gene3D" id="3.90.470.20">
    <property type="entry name" value="4'-phosphopantetheinyl transferase domain"/>
    <property type="match status" value="1"/>
</dbReference>
<dbReference type="GO" id="GO:0016740">
    <property type="term" value="F:transferase activity"/>
    <property type="evidence" value="ECO:0007669"/>
    <property type="project" value="UniProtKB-KW"/>
</dbReference>
<evidence type="ECO:0000313" key="4">
    <source>
        <dbReference type="Proteomes" id="UP001595789"/>
    </source>
</evidence>
<evidence type="ECO:0000313" key="3">
    <source>
        <dbReference type="EMBL" id="MFC4209618.1"/>
    </source>
</evidence>
<dbReference type="InterPro" id="IPR037143">
    <property type="entry name" value="4-PPantetheinyl_Trfase_dom_sf"/>
</dbReference>
<evidence type="ECO:0000259" key="2">
    <source>
        <dbReference type="Pfam" id="PF01648"/>
    </source>
</evidence>
<accession>A0ABV8P320</accession>
<feature type="domain" description="4'-phosphopantetheinyl transferase" evidence="2">
    <location>
        <begin position="2"/>
        <end position="98"/>
    </location>
</feature>
<comment type="caution">
    <text evidence="3">The sequence shown here is derived from an EMBL/GenBank/DDBJ whole genome shotgun (WGS) entry which is preliminary data.</text>
</comment>
<protein>
    <submittedName>
        <fullName evidence="3">4'-phosphopantetheinyl transferase superfamily protein</fullName>
    </submittedName>
</protein>
<name>A0ABV8P320_9SPHI</name>
<dbReference type="InterPro" id="IPR008278">
    <property type="entry name" value="4-PPantetheinyl_Trfase_dom"/>
</dbReference>
<gene>
    <name evidence="3" type="ORF">ACFOWA_00405</name>
</gene>
<dbReference type="Pfam" id="PF01648">
    <property type="entry name" value="ACPS"/>
    <property type="match status" value="1"/>
</dbReference>
<keyword evidence="1 3" id="KW-0808">Transferase</keyword>
<dbReference type="SUPFAM" id="SSF56214">
    <property type="entry name" value="4'-phosphopantetheinyl transferase"/>
    <property type="match status" value="1"/>
</dbReference>
<keyword evidence="4" id="KW-1185">Reference proteome</keyword>
<dbReference type="EMBL" id="JBHSBW010000001">
    <property type="protein sequence ID" value="MFC4209618.1"/>
    <property type="molecule type" value="Genomic_DNA"/>
</dbReference>